<gene>
    <name evidence="1" type="ORF">PQR01_27620</name>
</gene>
<dbReference type="Proteomes" id="UP001629235">
    <property type="component" value="Unassembled WGS sequence"/>
</dbReference>
<reference evidence="1 2" key="1">
    <citation type="journal article" date="2024" name="Chem. Sci.">
        <title>Discovery of megapolipeptins by genome mining of a Burkholderiales bacteria collection.</title>
        <authorList>
            <person name="Paulo B.S."/>
            <person name="Recchia M.J.J."/>
            <person name="Lee S."/>
            <person name="Fergusson C.H."/>
            <person name="Romanowski S.B."/>
            <person name="Hernandez A."/>
            <person name="Krull N."/>
            <person name="Liu D.Y."/>
            <person name="Cavanagh H."/>
            <person name="Bos A."/>
            <person name="Gray C.A."/>
            <person name="Murphy B.T."/>
            <person name="Linington R.G."/>
            <person name="Eustaquio A.S."/>
        </authorList>
    </citation>
    <scope>NUCLEOTIDE SEQUENCE [LARGE SCALE GENOMIC DNA]</scope>
    <source>
        <strain evidence="1 2">RL18-126-BIB-B</strain>
    </source>
</reference>
<evidence type="ECO:0000313" key="1">
    <source>
        <dbReference type="EMBL" id="MFM0107154.1"/>
    </source>
</evidence>
<keyword evidence="2" id="KW-1185">Reference proteome</keyword>
<evidence type="ECO:0000313" key="2">
    <source>
        <dbReference type="Proteomes" id="UP001629235"/>
    </source>
</evidence>
<comment type="caution">
    <text evidence="1">The sequence shown here is derived from an EMBL/GenBank/DDBJ whole genome shotgun (WGS) entry which is preliminary data.</text>
</comment>
<protein>
    <submittedName>
        <fullName evidence="1">Chromate transporter</fullName>
    </submittedName>
</protein>
<proteinExistence type="predicted"/>
<accession>A0ACC7NJE1</accession>
<sequence length="178" mass="19030">MNELWATLADLAVHNAVWSLLAVGGMNATLADIQRYAVDTRHWVTAQQFVTFFSITQAAPGPNGMAVALIGFQAAGLAGALVTTVAKIVPSALVAYFVSDWVEQRNHSRIVTAIRRGLAPVTVGLLTSAAYVFARETDVNMIRVLATLVTVVVVSWTRVNPIWLVMLGGVVGVVGVMR</sequence>
<dbReference type="EMBL" id="JAQQDW010000072">
    <property type="protein sequence ID" value="MFM0107154.1"/>
    <property type="molecule type" value="Genomic_DNA"/>
</dbReference>
<name>A0ACC7NJE1_9BURK</name>
<organism evidence="1 2">
    <name type="scientific">Paraburkholderia rhynchosiae</name>
    <dbReference type="NCBI Taxonomy" id="487049"/>
    <lineage>
        <taxon>Bacteria</taxon>
        <taxon>Pseudomonadati</taxon>
        <taxon>Pseudomonadota</taxon>
        <taxon>Betaproteobacteria</taxon>
        <taxon>Burkholderiales</taxon>
        <taxon>Burkholderiaceae</taxon>
        <taxon>Paraburkholderia</taxon>
    </lineage>
</organism>